<keyword evidence="6" id="KW-1003">Cell membrane</keyword>
<evidence type="ECO:0000256" key="9">
    <source>
        <dbReference type="ARBA" id="ARBA00023136"/>
    </source>
</evidence>
<keyword evidence="12" id="KW-1185">Reference proteome</keyword>
<dbReference type="AlphaFoldDB" id="A0A437LUB5"/>
<accession>A0A437LUB5</accession>
<dbReference type="OrthoDB" id="9791248at2"/>
<evidence type="ECO:0000256" key="5">
    <source>
        <dbReference type="ARBA" id="ARBA00022448"/>
    </source>
</evidence>
<evidence type="ECO:0000313" key="12">
    <source>
        <dbReference type="Proteomes" id="UP000288587"/>
    </source>
</evidence>
<dbReference type="GO" id="GO:0034257">
    <property type="term" value="F:nicotinamide riboside transmembrane transporter activity"/>
    <property type="evidence" value="ECO:0007669"/>
    <property type="project" value="InterPro"/>
</dbReference>
<dbReference type="EMBL" id="SACM01000001">
    <property type="protein sequence ID" value="RVT88947.1"/>
    <property type="molecule type" value="Genomic_DNA"/>
</dbReference>
<feature type="transmembrane region" description="Helical" evidence="10">
    <location>
        <begin position="72"/>
        <end position="90"/>
    </location>
</feature>
<comment type="caution">
    <text evidence="11">The sequence shown here is derived from an EMBL/GenBank/DDBJ whole genome shotgun (WGS) entry which is preliminary data.</text>
</comment>
<evidence type="ECO:0000256" key="7">
    <source>
        <dbReference type="ARBA" id="ARBA00022692"/>
    </source>
</evidence>
<comment type="similarity">
    <text evidence="3">Belongs to the nicotinamide ribonucleoside (NR) uptake permease (TC 4.B.1) family.</text>
</comment>
<evidence type="ECO:0000256" key="1">
    <source>
        <dbReference type="ARBA" id="ARBA00002672"/>
    </source>
</evidence>
<comment type="subcellular location">
    <subcellularLocation>
        <location evidence="2">Cell membrane</location>
        <topology evidence="2">Multi-pass membrane protein</topology>
    </subcellularLocation>
</comment>
<organism evidence="11 12">
    <name type="scientific">Inhella crocodyli</name>
    <dbReference type="NCBI Taxonomy" id="2499851"/>
    <lineage>
        <taxon>Bacteria</taxon>
        <taxon>Pseudomonadati</taxon>
        <taxon>Pseudomonadota</taxon>
        <taxon>Betaproteobacteria</taxon>
        <taxon>Burkholderiales</taxon>
        <taxon>Sphaerotilaceae</taxon>
        <taxon>Inhella</taxon>
    </lineage>
</organism>
<proteinExistence type="inferred from homology"/>
<gene>
    <name evidence="11" type="ORF">EOD73_03810</name>
</gene>
<evidence type="ECO:0000256" key="2">
    <source>
        <dbReference type="ARBA" id="ARBA00004651"/>
    </source>
</evidence>
<keyword evidence="8 10" id="KW-1133">Transmembrane helix</keyword>
<keyword evidence="9 10" id="KW-0472">Membrane</keyword>
<keyword evidence="7 10" id="KW-0812">Transmembrane</keyword>
<evidence type="ECO:0000256" key="4">
    <source>
        <dbReference type="ARBA" id="ARBA00017522"/>
    </source>
</evidence>
<dbReference type="Proteomes" id="UP000288587">
    <property type="component" value="Unassembled WGS sequence"/>
</dbReference>
<evidence type="ECO:0000256" key="8">
    <source>
        <dbReference type="ARBA" id="ARBA00022989"/>
    </source>
</evidence>
<evidence type="ECO:0000313" key="11">
    <source>
        <dbReference type="EMBL" id="RVT88947.1"/>
    </source>
</evidence>
<feature type="transmembrane region" description="Helical" evidence="10">
    <location>
        <begin position="9"/>
        <end position="26"/>
    </location>
</feature>
<reference evidence="11 12" key="1">
    <citation type="submission" date="2019-01" db="EMBL/GenBank/DDBJ databases">
        <authorList>
            <person name="Chen W.-M."/>
        </authorList>
    </citation>
    <scope>NUCLEOTIDE SEQUENCE [LARGE SCALE GENOMIC DNA]</scope>
    <source>
        <strain evidence="11 12">CCP-18</strain>
    </source>
</reference>
<sequence>MVIGNQRQWLVAWPLAIASSALYGLLFWHGQLYGEASLQLFFIALAAWGWWQWARGQAGQALPVQRMDRRGWIASLGATAVSWPLLGAFLDHATDSPLPYWDALPTVASVVATVQLGRKFIENWPFWIAINAVSVALFAIKAYWLTVLLYAAFIPLAAWGWRLWARELKAAA</sequence>
<dbReference type="PANTHER" id="PTHR36122:SF2">
    <property type="entry name" value="NICOTINAMIDE RIBOSIDE TRANSPORTER PNUC"/>
    <property type="match status" value="1"/>
</dbReference>
<dbReference type="PANTHER" id="PTHR36122">
    <property type="entry name" value="NICOTINAMIDE RIBOSIDE TRANSPORTER PNUC"/>
    <property type="match status" value="1"/>
</dbReference>
<evidence type="ECO:0000256" key="3">
    <source>
        <dbReference type="ARBA" id="ARBA00006669"/>
    </source>
</evidence>
<protein>
    <recommendedName>
        <fullName evidence="4">Nicotinamide riboside transporter PnuC</fullName>
    </recommendedName>
</protein>
<keyword evidence="5" id="KW-0813">Transport</keyword>
<evidence type="ECO:0000256" key="6">
    <source>
        <dbReference type="ARBA" id="ARBA00022475"/>
    </source>
</evidence>
<dbReference type="InterPro" id="IPR006419">
    <property type="entry name" value="NMN_transpt_PnuC"/>
</dbReference>
<dbReference type="GO" id="GO:0005886">
    <property type="term" value="C:plasma membrane"/>
    <property type="evidence" value="ECO:0007669"/>
    <property type="project" value="UniProtKB-SubCell"/>
</dbReference>
<feature type="transmembrane region" description="Helical" evidence="10">
    <location>
        <begin position="126"/>
        <end position="159"/>
    </location>
</feature>
<dbReference type="NCBIfam" id="TIGR01528">
    <property type="entry name" value="NMN_trans_PnuC"/>
    <property type="match status" value="1"/>
</dbReference>
<comment type="function">
    <text evidence="1">Required for nicotinamide riboside transport across the inner membrane.</text>
</comment>
<feature type="transmembrane region" description="Helical" evidence="10">
    <location>
        <begin position="32"/>
        <end position="51"/>
    </location>
</feature>
<evidence type="ECO:0000256" key="10">
    <source>
        <dbReference type="SAM" id="Phobius"/>
    </source>
</evidence>
<dbReference type="Pfam" id="PF04973">
    <property type="entry name" value="NMN_transporter"/>
    <property type="match status" value="1"/>
</dbReference>
<name>A0A437LUB5_9BURK</name>